<dbReference type="AlphaFoldDB" id="A0A225D6G9"/>
<name>A0A225D6G9_9BACT</name>
<evidence type="ECO:0000313" key="2">
    <source>
        <dbReference type="Proteomes" id="UP000214646"/>
    </source>
</evidence>
<dbReference type="Proteomes" id="UP000214646">
    <property type="component" value="Unassembled WGS sequence"/>
</dbReference>
<gene>
    <name evidence="1" type="ORF">FRUB_10089</name>
</gene>
<accession>A0A225D6G9</accession>
<dbReference type="RefSeq" id="WP_088260447.1">
    <property type="nucleotide sequence ID" value="NZ_NIDE01000020.1"/>
</dbReference>
<sequence>MQNGHEPIHSAVGSFDIELFTSGRGGRSTSSRFKLRCDAVALHEKEILLLSVAGSETGVKALTAGLRSSTND</sequence>
<organism evidence="1 2">
    <name type="scientific">Fimbriiglobus ruber</name>
    <dbReference type="NCBI Taxonomy" id="1908690"/>
    <lineage>
        <taxon>Bacteria</taxon>
        <taxon>Pseudomonadati</taxon>
        <taxon>Planctomycetota</taxon>
        <taxon>Planctomycetia</taxon>
        <taxon>Gemmatales</taxon>
        <taxon>Gemmataceae</taxon>
        <taxon>Fimbriiglobus</taxon>
    </lineage>
</organism>
<protein>
    <submittedName>
        <fullName evidence="1">Uncharacterized protein</fullName>
    </submittedName>
</protein>
<comment type="caution">
    <text evidence="1">The sequence shown here is derived from an EMBL/GenBank/DDBJ whole genome shotgun (WGS) entry which is preliminary data.</text>
</comment>
<dbReference type="EMBL" id="NIDE01000020">
    <property type="protein sequence ID" value="OWK34118.1"/>
    <property type="molecule type" value="Genomic_DNA"/>
</dbReference>
<evidence type="ECO:0000313" key="1">
    <source>
        <dbReference type="EMBL" id="OWK34118.1"/>
    </source>
</evidence>
<proteinExistence type="predicted"/>
<reference evidence="2" key="1">
    <citation type="submission" date="2017-06" db="EMBL/GenBank/DDBJ databases">
        <title>Genome analysis of Fimbriiglobus ruber SP5, the first member of the order Planctomycetales with confirmed chitinolytic capability.</title>
        <authorList>
            <person name="Ravin N.V."/>
            <person name="Rakitin A.L."/>
            <person name="Ivanova A.A."/>
            <person name="Beletsky A.V."/>
            <person name="Kulichevskaya I.S."/>
            <person name="Mardanov A.V."/>
            <person name="Dedysh S.N."/>
        </authorList>
    </citation>
    <scope>NUCLEOTIDE SEQUENCE [LARGE SCALE GENOMIC DNA]</scope>
    <source>
        <strain evidence="2">SP5</strain>
    </source>
</reference>
<keyword evidence="2" id="KW-1185">Reference proteome</keyword>